<name>A0A379N193_9PROT</name>
<dbReference type="PANTHER" id="PTHR38008:SF2">
    <property type="entry name" value="HEMOLYSIN"/>
    <property type="match status" value="1"/>
</dbReference>
<organism evidence="1 2">
    <name type="scientific">Roseomonas mucosa</name>
    <dbReference type="NCBI Taxonomy" id="207340"/>
    <lineage>
        <taxon>Bacteria</taxon>
        <taxon>Pseudomonadati</taxon>
        <taxon>Pseudomonadota</taxon>
        <taxon>Alphaproteobacteria</taxon>
        <taxon>Acetobacterales</taxon>
        <taxon>Roseomonadaceae</taxon>
        <taxon>Roseomonas</taxon>
    </lineage>
</organism>
<dbReference type="Pfam" id="PF03891">
    <property type="entry name" value="DUF333"/>
    <property type="match status" value="1"/>
</dbReference>
<evidence type="ECO:0000313" key="2">
    <source>
        <dbReference type="Proteomes" id="UP000254919"/>
    </source>
</evidence>
<gene>
    <name evidence="1" type="ORF">NCTC13291_02684</name>
</gene>
<proteinExistence type="predicted"/>
<dbReference type="GeneID" id="99633724"/>
<protein>
    <submittedName>
        <fullName evidence="1">Hemolysin</fullName>
    </submittedName>
</protein>
<sequence>MPNPASVFCRDQGGTTQLRKQTDGSVIGLCHFPDGRLCEEWSLFRSGACLPPR</sequence>
<accession>A0A379N193</accession>
<reference evidence="1 2" key="1">
    <citation type="submission" date="2018-06" db="EMBL/GenBank/DDBJ databases">
        <authorList>
            <consortium name="Pathogen Informatics"/>
            <person name="Doyle S."/>
        </authorList>
    </citation>
    <scope>NUCLEOTIDE SEQUENCE [LARGE SCALE GENOMIC DNA]</scope>
    <source>
        <strain evidence="1 2">NCTC13291</strain>
    </source>
</reference>
<evidence type="ECO:0000313" key="1">
    <source>
        <dbReference type="EMBL" id="SUE41107.1"/>
    </source>
</evidence>
<dbReference type="RefSeq" id="WP_019460929.1">
    <property type="nucleotide sequence ID" value="NZ_AP031462.1"/>
</dbReference>
<dbReference type="Proteomes" id="UP000254919">
    <property type="component" value="Unassembled WGS sequence"/>
</dbReference>
<dbReference type="PANTHER" id="PTHR38008">
    <property type="entry name" value="HEMOLYSIN-RELATED"/>
    <property type="match status" value="1"/>
</dbReference>
<dbReference type="InterPro" id="IPR005590">
    <property type="entry name" value="DUF333"/>
</dbReference>
<dbReference type="EMBL" id="UGVN01000001">
    <property type="protein sequence ID" value="SUE41107.1"/>
    <property type="molecule type" value="Genomic_DNA"/>
</dbReference>
<dbReference type="AlphaFoldDB" id="A0A379N193"/>